<accession>A0ABP0YF37</accession>
<keyword evidence="3" id="KW-1185">Reference proteome</keyword>
<feature type="region of interest" description="Disordered" evidence="1">
    <location>
        <begin position="1"/>
        <end position="22"/>
    </location>
</feature>
<evidence type="ECO:0000313" key="3">
    <source>
        <dbReference type="Proteomes" id="UP001642487"/>
    </source>
</evidence>
<proteinExistence type="predicted"/>
<evidence type="ECO:0000256" key="1">
    <source>
        <dbReference type="SAM" id="MobiDB-lite"/>
    </source>
</evidence>
<sequence>MDNRLRILPERKTSGIPDRGDSHRIRTISAASRSITITGSNSRNSVAHLDPILSLVTDSFPIIIKTQRRV</sequence>
<evidence type="ECO:0000313" key="2">
    <source>
        <dbReference type="EMBL" id="CAK9319064.1"/>
    </source>
</evidence>
<organism evidence="2 3">
    <name type="scientific">Citrullus colocynthis</name>
    <name type="common">colocynth</name>
    <dbReference type="NCBI Taxonomy" id="252529"/>
    <lineage>
        <taxon>Eukaryota</taxon>
        <taxon>Viridiplantae</taxon>
        <taxon>Streptophyta</taxon>
        <taxon>Embryophyta</taxon>
        <taxon>Tracheophyta</taxon>
        <taxon>Spermatophyta</taxon>
        <taxon>Magnoliopsida</taxon>
        <taxon>eudicotyledons</taxon>
        <taxon>Gunneridae</taxon>
        <taxon>Pentapetalae</taxon>
        <taxon>rosids</taxon>
        <taxon>fabids</taxon>
        <taxon>Cucurbitales</taxon>
        <taxon>Cucurbitaceae</taxon>
        <taxon>Benincaseae</taxon>
        <taxon>Citrullus</taxon>
    </lineage>
</organism>
<dbReference type="Proteomes" id="UP001642487">
    <property type="component" value="Chromosome 3"/>
</dbReference>
<reference evidence="2 3" key="1">
    <citation type="submission" date="2024-03" db="EMBL/GenBank/DDBJ databases">
        <authorList>
            <person name="Gkanogiannis A."/>
            <person name="Becerra Lopez-Lavalle L."/>
        </authorList>
    </citation>
    <scope>NUCLEOTIDE SEQUENCE [LARGE SCALE GENOMIC DNA]</scope>
</reference>
<name>A0ABP0YF37_9ROSI</name>
<gene>
    <name evidence="2" type="ORF">CITCOLO1_LOCUS11055</name>
</gene>
<protein>
    <submittedName>
        <fullName evidence="2">Uncharacterized protein</fullName>
    </submittedName>
</protein>
<dbReference type="EMBL" id="OZ021737">
    <property type="protein sequence ID" value="CAK9319064.1"/>
    <property type="molecule type" value="Genomic_DNA"/>
</dbReference>